<organism evidence="2 3">
    <name type="scientific">Sulfobacillus acidophilus</name>
    <dbReference type="NCBI Taxonomy" id="53633"/>
    <lineage>
        <taxon>Bacteria</taxon>
        <taxon>Bacillati</taxon>
        <taxon>Bacillota</taxon>
        <taxon>Clostridia</taxon>
        <taxon>Eubacteriales</taxon>
        <taxon>Clostridiales Family XVII. Incertae Sedis</taxon>
        <taxon>Sulfobacillus</taxon>
    </lineage>
</organism>
<sequence>MGTVLAAALSVGFLNGFLHCSGMCGPFVLSFSLAISHNHQQRQHRAALVVWHNAGRIAGFAVLY</sequence>
<evidence type="ECO:0000313" key="3">
    <source>
        <dbReference type="Proteomes" id="UP000241848"/>
    </source>
</evidence>
<accession>A0A2T2WIR5</accession>
<dbReference type="Proteomes" id="UP000241848">
    <property type="component" value="Unassembled WGS sequence"/>
</dbReference>
<reference evidence="2 3" key="1">
    <citation type="journal article" date="2014" name="BMC Genomics">
        <title>Comparison of environmental and isolate Sulfobacillus genomes reveals diverse carbon, sulfur, nitrogen, and hydrogen metabolisms.</title>
        <authorList>
            <person name="Justice N.B."/>
            <person name="Norman A."/>
            <person name="Brown C.T."/>
            <person name="Singh A."/>
            <person name="Thomas B.C."/>
            <person name="Banfield J.F."/>
        </authorList>
    </citation>
    <scope>NUCLEOTIDE SEQUENCE [LARGE SCALE GENOMIC DNA]</scope>
    <source>
        <strain evidence="2">AMDSBA3</strain>
    </source>
</reference>
<dbReference type="EMBL" id="PXYV01000021">
    <property type="protein sequence ID" value="PSR22127.1"/>
    <property type="molecule type" value="Genomic_DNA"/>
</dbReference>
<dbReference type="AlphaFoldDB" id="A0A2T2WIR5"/>
<dbReference type="InterPro" id="IPR039447">
    <property type="entry name" value="UreH-like_TM_dom"/>
</dbReference>
<protein>
    <recommendedName>
        <fullName evidence="1">Urease accessory protein UreH-like transmembrane domain-containing protein</fullName>
    </recommendedName>
</protein>
<dbReference type="Pfam" id="PF13386">
    <property type="entry name" value="DsbD_2"/>
    <property type="match status" value="1"/>
</dbReference>
<name>A0A2T2WIR5_9FIRM</name>
<feature type="domain" description="Urease accessory protein UreH-like transmembrane" evidence="1">
    <location>
        <begin position="7"/>
        <end position="63"/>
    </location>
</feature>
<evidence type="ECO:0000259" key="1">
    <source>
        <dbReference type="Pfam" id="PF13386"/>
    </source>
</evidence>
<proteinExistence type="predicted"/>
<evidence type="ECO:0000313" key="2">
    <source>
        <dbReference type="EMBL" id="PSR22127.1"/>
    </source>
</evidence>
<gene>
    <name evidence="2" type="ORF">C7B45_07825</name>
</gene>
<comment type="caution">
    <text evidence="2">The sequence shown here is derived from an EMBL/GenBank/DDBJ whole genome shotgun (WGS) entry which is preliminary data.</text>
</comment>